<proteinExistence type="predicted"/>
<organism evidence="2 3">
    <name type="scientific">Porcincola intestinalis</name>
    <dbReference type="NCBI Taxonomy" id="2606632"/>
    <lineage>
        <taxon>Bacteria</taxon>
        <taxon>Bacillati</taxon>
        <taxon>Bacillota</taxon>
        <taxon>Clostridia</taxon>
        <taxon>Lachnospirales</taxon>
        <taxon>Lachnospiraceae</taxon>
        <taxon>Porcincola</taxon>
    </lineage>
</organism>
<dbReference type="RefSeq" id="WP_154522672.1">
    <property type="nucleotide sequence ID" value="NZ_JAQYJL010000026.1"/>
</dbReference>
<reference evidence="2 3" key="1">
    <citation type="submission" date="2019-08" db="EMBL/GenBank/DDBJ databases">
        <title>In-depth cultivation of the pig gut microbiome towards novel bacterial diversity and tailored functional studies.</title>
        <authorList>
            <person name="Wylensek D."/>
            <person name="Hitch T.C.A."/>
            <person name="Clavel T."/>
        </authorList>
    </citation>
    <scope>NUCLEOTIDE SEQUENCE [LARGE SCALE GENOMIC DNA]</scope>
    <source>
        <strain evidence="2 3">Oil+RF-744-WCA-WT-11</strain>
    </source>
</reference>
<dbReference type="EMBL" id="VULZ01000002">
    <property type="protein sequence ID" value="MSS13918.1"/>
    <property type="molecule type" value="Genomic_DNA"/>
</dbReference>
<evidence type="ECO:0000313" key="3">
    <source>
        <dbReference type="Proteomes" id="UP000481852"/>
    </source>
</evidence>
<protein>
    <submittedName>
        <fullName evidence="2">Uncharacterized protein</fullName>
    </submittedName>
</protein>
<comment type="caution">
    <text evidence="2">The sequence shown here is derived from an EMBL/GenBank/DDBJ whole genome shotgun (WGS) entry which is preliminary data.</text>
</comment>
<accession>A0A6L5X3I7</accession>
<evidence type="ECO:0000256" key="1">
    <source>
        <dbReference type="SAM" id="MobiDB-lite"/>
    </source>
</evidence>
<dbReference type="Proteomes" id="UP000481852">
    <property type="component" value="Unassembled WGS sequence"/>
</dbReference>
<gene>
    <name evidence="2" type="ORF">FYJ35_02480</name>
</gene>
<sequence>MAPRLLSGNQVVYIMMEFGSMLLWDEASKKQFIDSVLDEKRRLGIEVYAFSIFSDRAFLVIGKFGAYTEEEACRDVLIILQHYLKTDCLTQDDRRFFQNGSNLKLTLCLLNGKDEIVDALIYVHLVARDLGYVRAAFDYWWSSIQIYRNRPSWNGLNAETVYENLSPDAGRSRRNLVRRHREIERSGRFFPDCLSAPVIFTTLACLPSQPPASPASGCPERPAQADAESSVPSLVARVG</sequence>
<evidence type="ECO:0000313" key="2">
    <source>
        <dbReference type="EMBL" id="MSS13918.1"/>
    </source>
</evidence>
<feature type="region of interest" description="Disordered" evidence="1">
    <location>
        <begin position="211"/>
        <end position="239"/>
    </location>
</feature>
<name>A0A6L5X3I7_9FIRM</name>
<dbReference type="AlphaFoldDB" id="A0A6L5X3I7"/>
<keyword evidence="3" id="KW-1185">Reference proteome</keyword>